<evidence type="ECO:0000256" key="14">
    <source>
        <dbReference type="ARBA" id="ARBA00056147"/>
    </source>
</evidence>
<dbReference type="FunFam" id="3.90.226.10:FF:000034">
    <property type="entry name" value="Enoyl-CoA delta isomerase 1"/>
    <property type="match status" value="1"/>
</dbReference>
<protein>
    <recommendedName>
        <fullName evidence="15">Enoyl-CoA delta isomerase 1, mitochondrial</fullName>
    </recommendedName>
    <alternativeName>
        <fullName evidence="16">3,2-trans-enoyl-CoA isomerase</fullName>
    </alternativeName>
</protein>
<comment type="caution">
    <text evidence="17">The sequence shown here is derived from an EMBL/GenBank/DDBJ whole genome shotgun (WGS) entry which is preliminary data.</text>
</comment>
<dbReference type="CDD" id="cd06558">
    <property type="entry name" value="crotonase-like"/>
    <property type="match status" value="1"/>
</dbReference>
<dbReference type="SUPFAM" id="SSF52096">
    <property type="entry name" value="ClpP/crotonase"/>
    <property type="match status" value="1"/>
</dbReference>
<dbReference type="Gene3D" id="3.90.226.10">
    <property type="entry name" value="2-enoyl-CoA Hydratase, Chain A, domain 1"/>
    <property type="match status" value="1"/>
</dbReference>
<comment type="pathway">
    <text evidence="2">Lipid metabolism; fatty acid beta-oxidation.</text>
</comment>
<dbReference type="InterPro" id="IPR029045">
    <property type="entry name" value="ClpP/crotonase-like_dom_sf"/>
</dbReference>
<evidence type="ECO:0000256" key="2">
    <source>
        <dbReference type="ARBA" id="ARBA00005005"/>
    </source>
</evidence>
<sequence length="289" mass="32111">MNIIRTVRSVAFSSIPNRTLSTTRSLSTPSAQYTAFEVNDKTGIATLTLNRPPVNSLNLELLTEMRNCLKDAETNKCKGLIITSSSNSVFTAGLDLLEMYQPQDERVKSFWTALQSMWMELYGSKIPTAAAINGHAPAGGCLIATACEYRVMLPNFTIGLNETLIGIVAPKWFVSAFLNVVPRRVAEQAITQGKLFTTAEAHNVGLVDDVVNTKEEAIAKCEQFIGSFKNVNPYARALTKQQFRIKELQELEQQREKDLQIFLGLIMQPSVQKAMGIYLEGLKKKSKKQ</sequence>
<dbReference type="Pfam" id="PF00378">
    <property type="entry name" value="ECH_1"/>
    <property type="match status" value="1"/>
</dbReference>
<gene>
    <name evidence="17" type="ORF">CCAP1982_LOCUS5743</name>
</gene>
<evidence type="ECO:0000256" key="9">
    <source>
        <dbReference type="ARBA" id="ARBA00023235"/>
    </source>
</evidence>
<evidence type="ECO:0000256" key="11">
    <source>
        <dbReference type="ARBA" id="ARBA00051293"/>
    </source>
</evidence>
<evidence type="ECO:0000313" key="17">
    <source>
        <dbReference type="EMBL" id="CAD6997090.1"/>
    </source>
</evidence>
<keyword evidence="7" id="KW-0443">Lipid metabolism</keyword>
<proteinExistence type="predicted"/>
<dbReference type="Proteomes" id="UP000606786">
    <property type="component" value="Unassembled WGS sequence"/>
</dbReference>
<keyword evidence="9" id="KW-0413">Isomerase</keyword>
<evidence type="ECO:0000256" key="3">
    <source>
        <dbReference type="ARBA" id="ARBA00011233"/>
    </source>
</evidence>
<dbReference type="InterPro" id="IPR001753">
    <property type="entry name" value="Enoyl-CoA_hydra/iso"/>
</dbReference>
<name>A0A811UEN7_CERCA</name>
<keyword evidence="5" id="KW-0809">Transit peptide</keyword>
<evidence type="ECO:0000256" key="10">
    <source>
        <dbReference type="ARBA" id="ARBA00050938"/>
    </source>
</evidence>
<comment type="catalytic activity">
    <reaction evidence="11">
        <text>(2E)-tetradecenoyl-CoA = (3Z)-tetradecenoyl-CoA</text>
        <dbReference type="Rhea" id="RHEA:29847"/>
        <dbReference type="ChEBI" id="CHEBI:61405"/>
        <dbReference type="ChEBI" id="CHEBI:61968"/>
    </reaction>
    <physiologicalReaction direction="right-to-left" evidence="11">
        <dbReference type="Rhea" id="RHEA:29849"/>
    </physiologicalReaction>
</comment>
<keyword evidence="18" id="KW-1185">Reference proteome</keyword>
<dbReference type="OrthoDB" id="1696280at2759"/>
<dbReference type="EMBL" id="CAJHJT010000012">
    <property type="protein sequence ID" value="CAD6997090.1"/>
    <property type="molecule type" value="Genomic_DNA"/>
</dbReference>
<dbReference type="Gene3D" id="6.10.250.170">
    <property type="match status" value="1"/>
</dbReference>
<organism evidence="17 18">
    <name type="scientific">Ceratitis capitata</name>
    <name type="common">Mediterranean fruit fly</name>
    <name type="synonym">Tephritis capitata</name>
    <dbReference type="NCBI Taxonomy" id="7213"/>
    <lineage>
        <taxon>Eukaryota</taxon>
        <taxon>Metazoa</taxon>
        <taxon>Ecdysozoa</taxon>
        <taxon>Arthropoda</taxon>
        <taxon>Hexapoda</taxon>
        <taxon>Insecta</taxon>
        <taxon>Pterygota</taxon>
        <taxon>Neoptera</taxon>
        <taxon>Endopterygota</taxon>
        <taxon>Diptera</taxon>
        <taxon>Brachycera</taxon>
        <taxon>Muscomorpha</taxon>
        <taxon>Tephritoidea</taxon>
        <taxon>Tephritidae</taxon>
        <taxon>Ceratitis</taxon>
        <taxon>Ceratitis</taxon>
    </lineage>
</organism>
<evidence type="ECO:0000313" key="18">
    <source>
        <dbReference type="Proteomes" id="UP000606786"/>
    </source>
</evidence>
<comment type="subunit">
    <text evidence="3">Homotrimer.</text>
</comment>
<dbReference type="AlphaFoldDB" id="A0A811UEN7"/>
<dbReference type="GO" id="GO:0004165">
    <property type="term" value="F:delta(3)-delta(2)-enoyl-CoA isomerase activity"/>
    <property type="evidence" value="ECO:0007669"/>
    <property type="project" value="UniProtKB-EC"/>
</dbReference>
<evidence type="ECO:0000256" key="12">
    <source>
        <dbReference type="ARBA" id="ARBA00052376"/>
    </source>
</evidence>
<dbReference type="PANTHER" id="PTHR11941:SF45">
    <property type="entry name" value="ENOYL-COA DELTA ISOMERASE 1, MITOCHONDRIAL"/>
    <property type="match status" value="1"/>
</dbReference>
<reference evidence="17" key="1">
    <citation type="submission" date="2020-11" db="EMBL/GenBank/DDBJ databases">
        <authorList>
            <person name="Whitehead M."/>
        </authorList>
    </citation>
    <scope>NUCLEOTIDE SEQUENCE</scope>
    <source>
        <strain evidence="17">EGII</strain>
    </source>
</reference>
<comment type="catalytic activity">
    <reaction evidence="10">
        <text>(3Z)-decenoyl-CoA = (2E)-decenoyl-CoA</text>
        <dbReference type="Rhea" id="RHEA:77195"/>
        <dbReference type="ChEBI" id="CHEBI:61406"/>
        <dbReference type="ChEBI" id="CHEBI:195601"/>
    </reaction>
    <physiologicalReaction direction="left-to-right" evidence="10">
        <dbReference type="Rhea" id="RHEA:77196"/>
    </physiologicalReaction>
</comment>
<keyword evidence="6" id="KW-0007">Acetylation</keyword>
<evidence type="ECO:0000256" key="4">
    <source>
        <dbReference type="ARBA" id="ARBA00022832"/>
    </source>
</evidence>
<evidence type="ECO:0000256" key="1">
    <source>
        <dbReference type="ARBA" id="ARBA00004305"/>
    </source>
</evidence>
<dbReference type="GO" id="GO:0006635">
    <property type="term" value="P:fatty acid beta-oxidation"/>
    <property type="evidence" value="ECO:0007669"/>
    <property type="project" value="TreeGrafter"/>
</dbReference>
<evidence type="ECO:0000256" key="7">
    <source>
        <dbReference type="ARBA" id="ARBA00023098"/>
    </source>
</evidence>
<accession>A0A811UEN7</accession>
<comment type="catalytic activity">
    <reaction evidence="13">
        <text>(3Z)-octenoyl-CoA = (2E)-octenoyl-CoA</text>
        <dbReference type="Rhea" id="RHEA:46044"/>
        <dbReference type="ChEBI" id="CHEBI:62242"/>
        <dbReference type="ChEBI" id="CHEBI:85640"/>
    </reaction>
    <physiologicalReaction direction="left-to-right" evidence="13">
        <dbReference type="Rhea" id="RHEA:46045"/>
    </physiologicalReaction>
</comment>
<evidence type="ECO:0000256" key="8">
    <source>
        <dbReference type="ARBA" id="ARBA00023128"/>
    </source>
</evidence>
<evidence type="ECO:0000256" key="5">
    <source>
        <dbReference type="ARBA" id="ARBA00022946"/>
    </source>
</evidence>
<comment type="catalytic activity">
    <reaction evidence="12">
        <text>(3Z)-dodecenoyl-CoA = (2E)-dodecenoyl-CoA</text>
        <dbReference type="Rhea" id="RHEA:23716"/>
        <dbReference type="ChEBI" id="CHEBI:57330"/>
        <dbReference type="ChEBI" id="CHEBI:58543"/>
        <dbReference type="EC" id="5.3.3.8"/>
    </reaction>
    <physiologicalReaction direction="left-to-right" evidence="12">
        <dbReference type="Rhea" id="RHEA:23717"/>
    </physiologicalReaction>
</comment>
<evidence type="ECO:0000256" key="13">
    <source>
        <dbReference type="ARBA" id="ARBA00052542"/>
    </source>
</evidence>
<keyword evidence="8" id="KW-0496">Mitochondrion</keyword>
<dbReference type="GO" id="GO:0005759">
    <property type="term" value="C:mitochondrial matrix"/>
    <property type="evidence" value="ECO:0007669"/>
    <property type="project" value="UniProtKB-SubCell"/>
</dbReference>
<evidence type="ECO:0000256" key="16">
    <source>
        <dbReference type="ARBA" id="ARBA00083575"/>
    </source>
</evidence>
<evidence type="ECO:0000256" key="15">
    <source>
        <dbReference type="ARBA" id="ARBA00068317"/>
    </source>
</evidence>
<comment type="subcellular location">
    <subcellularLocation>
        <location evidence="1">Mitochondrion matrix</location>
    </subcellularLocation>
</comment>
<dbReference type="PANTHER" id="PTHR11941">
    <property type="entry name" value="ENOYL-COA HYDRATASE-RELATED"/>
    <property type="match status" value="1"/>
</dbReference>
<keyword evidence="4" id="KW-0276">Fatty acid metabolism</keyword>
<comment type="function">
    <text evidence="14">Key enzyme of fatty acid beta-oxidation. Able to isomerize both 3-cis (3Z) and 3-trans (3E) double bonds into the 2-trans (2E) form in a range of enoyl-CoA species, with a preference for (3Z)-enoyl-CoAs over (3E)-enoyl-CoAs. The catalytic efficiency of this enzyme is not affected by the fatty acyl chain length.</text>
</comment>
<evidence type="ECO:0000256" key="6">
    <source>
        <dbReference type="ARBA" id="ARBA00022990"/>
    </source>
</evidence>